<name>A0A652YGW4_NOCGL</name>
<proteinExistence type="inferred from homology"/>
<feature type="transmembrane region" description="Helical" evidence="7">
    <location>
        <begin position="251"/>
        <end position="275"/>
    </location>
</feature>
<evidence type="ECO:0000256" key="7">
    <source>
        <dbReference type="RuleBase" id="RU363032"/>
    </source>
</evidence>
<protein>
    <submittedName>
        <fullName evidence="8">Peptide/nickel transport system permease protein</fullName>
    </submittedName>
</protein>
<dbReference type="GO" id="GO:0005886">
    <property type="term" value="C:plasma membrane"/>
    <property type="evidence" value="ECO:0007669"/>
    <property type="project" value="UniProtKB-SubCell"/>
</dbReference>
<evidence type="ECO:0000256" key="4">
    <source>
        <dbReference type="ARBA" id="ARBA00022692"/>
    </source>
</evidence>
<feature type="transmembrane region" description="Helical" evidence="7">
    <location>
        <begin position="226"/>
        <end position="245"/>
    </location>
</feature>
<dbReference type="AlphaFoldDB" id="A0A652YGW4"/>
<keyword evidence="2 7" id="KW-0813">Transport</keyword>
<organism evidence="8">
    <name type="scientific">Nocardia globerula</name>
    <dbReference type="NCBI Taxonomy" id="1818"/>
    <lineage>
        <taxon>Bacteria</taxon>
        <taxon>Bacillati</taxon>
        <taxon>Actinomycetota</taxon>
        <taxon>Actinomycetes</taxon>
        <taxon>Mycobacteriales</taxon>
        <taxon>Nocardiaceae</taxon>
        <taxon>Nocardia</taxon>
    </lineage>
</organism>
<dbReference type="InterPro" id="IPR035906">
    <property type="entry name" value="MetI-like_sf"/>
</dbReference>
<comment type="caution">
    <text evidence="8">The sequence shown here is derived from an EMBL/GenBank/DDBJ whole genome shotgun (WGS) entry which is preliminary data.</text>
</comment>
<dbReference type="PANTHER" id="PTHR43163">
    <property type="entry name" value="DIPEPTIDE TRANSPORT SYSTEM PERMEASE PROTEIN DPPB-RELATED"/>
    <property type="match status" value="1"/>
</dbReference>
<feature type="transmembrane region" description="Helical" evidence="7">
    <location>
        <begin position="9"/>
        <end position="27"/>
    </location>
</feature>
<feature type="transmembrane region" description="Helical" evidence="7">
    <location>
        <begin position="99"/>
        <end position="122"/>
    </location>
</feature>
<comment type="similarity">
    <text evidence="7">Belongs to the binding-protein-dependent transport system permease family.</text>
</comment>
<evidence type="ECO:0000256" key="2">
    <source>
        <dbReference type="ARBA" id="ARBA00022448"/>
    </source>
</evidence>
<reference evidence="8" key="1">
    <citation type="submission" date="2019-07" db="EMBL/GenBank/DDBJ databases">
        <title>Genomic Encyclopedia of Type Strains, Phase IV (KMG-IV): sequencing the most valuable type-strain genomes for metagenomic binning, comparative biology and taxonomic classification.</title>
        <authorList>
            <person name="Goeker M."/>
        </authorList>
    </citation>
    <scope>NUCLEOTIDE SEQUENCE</scope>
    <source>
        <strain evidence="8">DSM 44596</strain>
    </source>
</reference>
<evidence type="ECO:0000256" key="6">
    <source>
        <dbReference type="ARBA" id="ARBA00023136"/>
    </source>
</evidence>
<dbReference type="CDD" id="cd06261">
    <property type="entry name" value="TM_PBP2"/>
    <property type="match status" value="1"/>
</dbReference>
<feature type="transmembrane region" description="Helical" evidence="7">
    <location>
        <begin position="177"/>
        <end position="197"/>
    </location>
</feature>
<evidence type="ECO:0000256" key="1">
    <source>
        <dbReference type="ARBA" id="ARBA00004651"/>
    </source>
</evidence>
<keyword evidence="4 7" id="KW-0812">Transmembrane</keyword>
<dbReference type="InterPro" id="IPR000515">
    <property type="entry name" value="MetI-like"/>
</dbReference>
<keyword evidence="6 7" id="KW-0472">Membrane</keyword>
<feature type="transmembrane region" description="Helical" evidence="7">
    <location>
        <begin position="134"/>
        <end position="157"/>
    </location>
</feature>
<feature type="transmembrane region" description="Helical" evidence="7">
    <location>
        <begin position="282"/>
        <end position="307"/>
    </location>
</feature>
<dbReference type="SUPFAM" id="SSF161098">
    <property type="entry name" value="MetI-like"/>
    <property type="match status" value="1"/>
</dbReference>
<evidence type="ECO:0000313" key="8">
    <source>
        <dbReference type="EMBL" id="TYQ00509.1"/>
    </source>
</evidence>
<gene>
    <name evidence="8" type="ORF">FNL38_1195</name>
</gene>
<dbReference type="InterPro" id="IPR045621">
    <property type="entry name" value="BPD_transp_1_N"/>
</dbReference>
<dbReference type="PROSITE" id="PS50928">
    <property type="entry name" value="ABC_TM1"/>
    <property type="match status" value="1"/>
</dbReference>
<dbReference type="Pfam" id="PF00528">
    <property type="entry name" value="BPD_transp_1"/>
    <property type="match status" value="1"/>
</dbReference>
<dbReference type="EMBL" id="VNIQ01000019">
    <property type="protein sequence ID" value="TYQ00509.1"/>
    <property type="molecule type" value="Genomic_DNA"/>
</dbReference>
<keyword evidence="3" id="KW-1003">Cell membrane</keyword>
<sequence>MANLLGKRVLSAIPLLLFLSFFVYVLVDFMPGDAAAGLAGDNATQDEIASVREQLGLDRPLLIRYVEWLGHIITGDFGTSLYSSQSVTQILADRIPTTLSLTVVTMVIVILLGLPIGIIAAMRANSMLDRALTAVSSVAMAVPPFIIGLVLVIALAISAPVFPATGYAPLSEGFGVWLQHLILPALAIAAISTAEVARQTRAAMVDTFAKDFIRTARAKGLRTKQIVLKHALKVAGVPIVTVLGLQVSRVFAGAVTVEFVFALPGLGTLAVNSVFSRDIPVILGIVMVMAVAIVIINLIVDMAYGYFNPRTRA</sequence>
<dbReference type="Gene3D" id="1.10.3720.10">
    <property type="entry name" value="MetI-like"/>
    <property type="match status" value="1"/>
</dbReference>
<evidence type="ECO:0000256" key="5">
    <source>
        <dbReference type="ARBA" id="ARBA00022989"/>
    </source>
</evidence>
<dbReference type="Pfam" id="PF19300">
    <property type="entry name" value="BPD_transp_1_N"/>
    <property type="match status" value="1"/>
</dbReference>
<accession>A0A652YGW4</accession>
<comment type="subcellular location">
    <subcellularLocation>
        <location evidence="1 7">Cell membrane</location>
        <topology evidence="1 7">Multi-pass membrane protein</topology>
    </subcellularLocation>
</comment>
<dbReference type="GO" id="GO:0055085">
    <property type="term" value="P:transmembrane transport"/>
    <property type="evidence" value="ECO:0007669"/>
    <property type="project" value="InterPro"/>
</dbReference>
<evidence type="ECO:0000256" key="3">
    <source>
        <dbReference type="ARBA" id="ARBA00022475"/>
    </source>
</evidence>
<keyword evidence="5 7" id="KW-1133">Transmembrane helix</keyword>
<dbReference type="PANTHER" id="PTHR43163:SF3">
    <property type="entry name" value="PEPTIDE ABC TRANSPORTER PERMEASE PROTEIN"/>
    <property type="match status" value="1"/>
</dbReference>